<dbReference type="Proteomes" id="UP000299102">
    <property type="component" value="Unassembled WGS sequence"/>
</dbReference>
<sequence>MIQYLLDNDIIIFLCEAMSSLDWNVFRCVLNCMRLIWREKRFFVEEHGAHAAATVLRTLTHYATCGMNVAVDACLHFLCDLFTGLRVNAISSPLSYDSAYGVEQFLACLSSLKESIVKGKRTVLAVALVFHSLVSHQPENLRMRADTARAVAKTVEEWSPILVDSLKHAALVGVDNNSADMFYIVICQIGVDLMRLCKLLEGTRPRSDFVQTILASEQEDVDLIRSSNTMIKSLHDTLLELVIFTKENHRQLQTEEYGMFLKFVYYFLSENTHIDLLSDFCDVLCINGYLSLLPQVYFDRNNETIRKISTLVLGEILVNLSRKYLQTDDHSQSYSTDIKNGLVELQCVMEQPQSIGSRLLQKPRPYSVLVFLYFYCQYTENPQEATTPLLPYLVQYLTRTSKAHHELPKYIVKALWLVYAMASLSMPDDANLSIEDKILGDKCTERLMDLLKPNPTLYYTHHPAILFWVLTTKRLSNKLGSCVLSCWLEIEDTVPAELIPHPALKHLIVTILENCDSRRILSHAARVIQLCLKKLNAEENQHFTKHLWAIVPNVLAKRTDTNFDSDRNCRYLLELVAGLNPTSLDATICARTAHLVCGLFSMSSIDNYTDSDDRLHFEYVCLKLSLVLLELARMQQDIRVLRIYSNNVEFLRCVLASTQSARAQVACAALQMLSHLVYYCNRMQYKPGKRLEMDTVTIVKALRAHSNDDERGPALAQLLYILLNSSASPLTLSDRIRLEEEGQACNAVRALMFRVQMLCCKETEDQSSAGWRVMSVIFKYATQKKSVKLITTLTLQPWMHTLIRYQTAKSYTPEFLSFARTWLNFFRITFDQNQNKNKKLLLHKHSLLYGTLVSLRGKINSSDDGSYSDIKDDILSISDYFLNADI</sequence>
<dbReference type="EMBL" id="BGZK01000191">
    <property type="protein sequence ID" value="GBP27261.1"/>
    <property type="molecule type" value="Genomic_DNA"/>
</dbReference>
<dbReference type="AlphaFoldDB" id="A0A4C1ULD4"/>
<gene>
    <name evidence="1" type="ORF">EVAR_77275_1</name>
</gene>
<name>A0A4C1ULD4_EUMVA</name>
<dbReference type="SUPFAM" id="SSF48371">
    <property type="entry name" value="ARM repeat"/>
    <property type="match status" value="1"/>
</dbReference>
<dbReference type="OrthoDB" id="7449659at2759"/>
<proteinExistence type="predicted"/>
<protein>
    <submittedName>
        <fullName evidence="1">Uncharacterized protein</fullName>
    </submittedName>
</protein>
<evidence type="ECO:0000313" key="1">
    <source>
        <dbReference type="EMBL" id="GBP27261.1"/>
    </source>
</evidence>
<evidence type="ECO:0000313" key="2">
    <source>
        <dbReference type="Proteomes" id="UP000299102"/>
    </source>
</evidence>
<comment type="caution">
    <text evidence="1">The sequence shown here is derived from an EMBL/GenBank/DDBJ whole genome shotgun (WGS) entry which is preliminary data.</text>
</comment>
<reference evidence="1 2" key="1">
    <citation type="journal article" date="2019" name="Commun. Biol.">
        <title>The bagworm genome reveals a unique fibroin gene that provides high tensile strength.</title>
        <authorList>
            <person name="Kono N."/>
            <person name="Nakamura H."/>
            <person name="Ohtoshi R."/>
            <person name="Tomita M."/>
            <person name="Numata K."/>
            <person name="Arakawa K."/>
        </authorList>
    </citation>
    <scope>NUCLEOTIDE SEQUENCE [LARGE SCALE GENOMIC DNA]</scope>
</reference>
<organism evidence="1 2">
    <name type="scientific">Eumeta variegata</name>
    <name type="common">Bagworm moth</name>
    <name type="synonym">Eumeta japonica</name>
    <dbReference type="NCBI Taxonomy" id="151549"/>
    <lineage>
        <taxon>Eukaryota</taxon>
        <taxon>Metazoa</taxon>
        <taxon>Ecdysozoa</taxon>
        <taxon>Arthropoda</taxon>
        <taxon>Hexapoda</taxon>
        <taxon>Insecta</taxon>
        <taxon>Pterygota</taxon>
        <taxon>Neoptera</taxon>
        <taxon>Endopterygota</taxon>
        <taxon>Lepidoptera</taxon>
        <taxon>Glossata</taxon>
        <taxon>Ditrysia</taxon>
        <taxon>Tineoidea</taxon>
        <taxon>Psychidae</taxon>
        <taxon>Oiketicinae</taxon>
        <taxon>Eumeta</taxon>
    </lineage>
</organism>
<keyword evidence="2" id="KW-1185">Reference proteome</keyword>
<dbReference type="InterPro" id="IPR016024">
    <property type="entry name" value="ARM-type_fold"/>
</dbReference>
<accession>A0A4C1ULD4</accession>